<proteinExistence type="inferred from homology"/>
<dbReference type="InterPro" id="IPR042070">
    <property type="entry name" value="PucR_C-HTH_sf"/>
</dbReference>
<evidence type="ECO:0000259" key="3">
    <source>
        <dbReference type="Pfam" id="PF17853"/>
    </source>
</evidence>
<dbReference type="Gene3D" id="1.10.10.2840">
    <property type="entry name" value="PucR C-terminal helix-turn-helix domain"/>
    <property type="match status" value="1"/>
</dbReference>
<dbReference type="EMBL" id="CP094970">
    <property type="protein sequence ID" value="UYM05613.1"/>
    <property type="molecule type" value="Genomic_DNA"/>
</dbReference>
<comment type="similarity">
    <text evidence="1">Belongs to the CdaR family.</text>
</comment>
<name>A0AA46TI72_9ACTN</name>
<dbReference type="Proteomes" id="UP001164390">
    <property type="component" value="Chromosome"/>
</dbReference>
<dbReference type="KEGG" id="sgrg:L0C25_00570"/>
<organism evidence="4 5">
    <name type="scientific">Solicola gregarius</name>
    <dbReference type="NCBI Taxonomy" id="2908642"/>
    <lineage>
        <taxon>Bacteria</taxon>
        <taxon>Bacillati</taxon>
        <taxon>Actinomycetota</taxon>
        <taxon>Actinomycetes</taxon>
        <taxon>Propionibacteriales</taxon>
        <taxon>Nocardioidaceae</taxon>
        <taxon>Solicola</taxon>
    </lineage>
</organism>
<evidence type="ECO:0000313" key="4">
    <source>
        <dbReference type="EMBL" id="UYM05613.1"/>
    </source>
</evidence>
<evidence type="ECO:0000259" key="2">
    <source>
        <dbReference type="Pfam" id="PF13556"/>
    </source>
</evidence>
<gene>
    <name evidence="4" type="ORF">L0C25_00570</name>
</gene>
<feature type="domain" description="CdaR GGDEF-like" evidence="3">
    <location>
        <begin position="166"/>
        <end position="280"/>
    </location>
</feature>
<dbReference type="AlphaFoldDB" id="A0AA46TI72"/>
<dbReference type="RefSeq" id="WP_271634430.1">
    <property type="nucleotide sequence ID" value="NZ_CP094970.1"/>
</dbReference>
<dbReference type="Pfam" id="PF17853">
    <property type="entry name" value="GGDEF_2"/>
    <property type="match status" value="1"/>
</dbReference>
<dbReference type="PANTHER" id="PTHR33744">
    <property type="entry name" value="CARBOHYDRATE DIACID REGULATOR"/>
    <property type="match status" value="1"/>
</dbReference>
<dbReference type="InterPro" id="IPR041522">
    <property type="entry name" value="CdaR_GGDEF"/>
</dbReference>
<evidence type="ECO:0000256" key="1">
    <source>
        <dbReference type="ARBA" id="ARBA00006754"/>
    </source>
</evidence>
<reference evidence="4" key="1">
    <citation type="submission" date="2022-01" db="EMBL/GenBank/DDBJ databases">
        <title>Nocardioidaceae gen. sp. A5X3R13.</title>
        <authorList>
            <person name="Lopez Marin M.A."/>
            <person name="Uhlik O."/>
        </authorList>
    </citation>
    <scope>NUCLEOTIDE SEQUENCE</scope>
    <source>
        <strain evidence="4">A5X3R13</strain>
    </source>
</reference>
<dbReference type="PANTHER" id="PTHR33744:SF7">
    <property type="entry name" value="PUCR FAMILY TRANSCRIPTIONAL REGULATOR"/>
    <property type="match status" value="1"/>
</dbReference>
<sequence length="392" mass="41231">MSSAVGGRSRAELAAELNRSVGDLTTAAVAAMERTYPWFHELSAENRSWISSVAHSGIIAFIEWFRDPTGQQPVPNIFSVAPDAMARVVSLQQTVALVRTTISVVDARADDICGPADGATVRSAVSLYASEVAFDAAEVYARAAESRGAWDARLEALVVDTVLRAESDESLGSRAAALGWTSAGDVTVLMGPPPQADLGLAAEAVIANVRRAGRRLGVDVMCSVQGERLVVILGGVDHPDKAAKTLSDEFGPGAVVLGPRVPDLQAATASARAAAAALRAAPGWPDAPRPVHADDLLAERALSGDGHARRALVDDVYTPLRSGDGVLLQTVAAFVESGCSVEATARLLFVHPNTVRYRLRKTAAVTDLDPLSPRDAYTLRIAITLGRLRSTD</sequence>
<evidence type="ECO:0000313" key="5">
    <source>
        <dbReference type="Proteomes" id="UP001164390"/>
    </source>
</evidence>
<keyword evidence="5" id="KW-1185">Reference proteome</keyword>
<dbReference type="Pfam" id="PF13556">
    <property type="entry name" value="HTH_30"/>
    <property type="match status" value="1"/>
</dbReference>
<dbReference type="InterPro" id="IPR051448">
    <property type="entry name" value="CdaR-like_regulators"/>
</dbReference>
<protein>
    <submittedName>
        <fullName evidence="4">Helix-turn-helix domain-containing protein</fullName>
    </submittedName>
</protein>
<accession>A0AA46TI72</accession>
<feature type="domain" description="PucR C-terminal helix-turn-helix" evidence="2">
    <location>
        <begin position="327"/>
        <end position="384"/>
    </location>
</feature>
<dbReference type="InterPro" id="IPR025736">
    <property type="entry name" value="PucR_C-HTH_dom"/>
</dbReference>